<evidence type="ECO:0000256" key="5">
    <source>
        <dbReference type="RuleBase" id="RU363041"/>
    </source>
</evidence>
<dbReference type="Proteomes" id="UP001385499">
    <property type="component" value="Unassembled WGS sequence"/>
</dbReference>
<dbReference type="InterPro" id="IPR002781">
    <property type="entry name" value="TM_pro_TauE-like"/>
</dbReference>
<reference evidence="6 7" key="1">
    <citation type="submission" date="2024-02" db="EMBL/GenBank/DDBJ databases">
        <title>Roseibium algae sp. nov., isolated from marine alga (Grateloupia sp.), showing potential in myo-inositol conversion.</title>
        <authorList>
            <person name="Wang Y."/>
        </authorList>
    </citation>
    <scope>NUCLEOTIDE SEQUENCE [LARGE SCALE GENOMIC DNA]</scope>
    <source>
        <strain evidence="6 7">H3510</strain>
    </source>
</reference>
<evidence type="ECO:0000256" key="1">
    <source>
        <dbReference type="ARBA" id="ARBA00004141"/>
    </source>
</evidence>
<comment type="similarity">
    <text evidence="5">Belongs to the 4-toluene sulfonate uptake permease (TSUP) (TC 2.A.102) family.</text>
</comment>
<comment type="subcellular location">
    <subcellularLocation>
        <location evidence="5">Cell membrane</location>
        <topology evidence="5">Multi-pass membrane protein</topology>
    </subcellularLocation>
    <subcellularLocation>
        <location evidence="1">Membrane</location>
        <topology evidence="1">Multi-pass membrane protein</topology>
    </subcellularLocation>
</comment>
<evidence type="ECO:0000313" key="6">
    <source>
        <dbReference type="EMBL" id="MEJ8476964.1"/>
    </source>
</evidence>
<keyword evidence="4 5" id="KW-0472">Membrane</keyword>
<dbReference type="PANTHER" id="PTHR43483:SF3">
    <property type="entry name" value="MEMBRANE TRANSPORTER PROTEIN HI_0806-RELATED"/>
    <property type="match status" value="1"/>
</dbReference>
<dbReference type="Pfam" id="PF01925">
    <property type="entry name" value="TauE"/>
    <property type="match status" value="1"/>
</dbReference>
<name>A0ABU8TS47_9HYPH</name>
<proteinExistence type="inferred from homology"/>
<keyword evidence="5" id="KW-1003">Cell membrane</keyword>
<keyword evidence="3 5" id="KW-1133">Transmembrane helix</keyword>
<evidence type="ECO:0000256" key="2">
    <source>
        <dbReference type="ARBA" id="ARBA00022692"/>
    </source>
</evidence>
<dbReference type="RefSeq" id="WP_340277846.1">
    <property type="nucleotide sequence ID" value="NZ_JBAKIA010000039.1"/>
</dbReference>
<organism evidence="6 7">
    <name type="scientific">Roseibium algae</name>
    <dbReference type="NCBI Taxonomy" id="3123038"/>
    <lineage>
        <taxon>Bacteria</taxon>
        <taxon>Pseudomonadati</taxon>
        <taxon>Pseudomonadota</taxon>
        <taxon>Alphaproteobacteria</taxon>
        <taxon>Hyphomicrobiales</taxon>
        <taxon>Stappiaceae</taxon>
        <taxon>Roseibium</taxon>
    </lineage>
</organism>
<feature type="transmembrane region" description="Helical" evidence="5">
    <location>
        <begin position="52"/>
        <end position="73"/>
    </location>
</feature>
<keyword evidence="2 5" id="KW-0812">Transmembrane</keyword>
<feature type="transmembrane region" description="Helical" evidence="5">
    <location>
        <begin position="7"/>
        <end position="40"/>
    </location>
</feature>
<dbReference type="EMBL" id="JBAKIA010000039">
    <property type="protein sequence ID" value="MEJ8476964.1"/>
    <property type="molecule type" value="Genomic_DNA"/>
</dbReference>
<evidence type="ECO:0000256" key="3">
    <source>
        <dbReference type="ARBA" id="ARBA00022989"/>
    </source>
</evidence>
<keyword evidence="7" id="KW-1185">Reference proteome</keyword>
<evidence type="ECO:0000256" key="4">
    <source>
        <dbReference type="ARBA" id="ARBA00023136"/>
    </source>
</evidence>
<evidence type="ECO:0000313" key="7">
    <source>
        <dbReference type="Proteomes" id="UP001385499"/>
    </source>
</evidence>
<dbReference type="PANTHER" id="PTHR43483">
    <property type="entry name" value="MEMBRANE TRANSPORTER PROTEIN HI_0806-RELATED"/>
    <property type="match status" value="1"/>
</dbReference>
<sequence length="136" mass="14704">MPADYLLLLGAIILIALMAGFASGLLGIGGGIFLVPTFLMLFSGLGDDIPQLMQLCVCTSTACVMVTTSRVALSHYRRGALDTALLRAWGPSSPLVPLSGPSRRIACLIERCGYYSPGRASFFRCAYFWRFEVEAM</sequence>
<protein>
    <recommendedName>
        <fullName evidence="5">Probable membrane transporter protein</fullName>
    </recommendedName>
</protein>
<accession>A0ABU8TS47</accession>
<gene>
    <name evidence="6" type="ORF">V6575_23065</name>
</gene>
<comment type="caution">
    <text evidence="6">The sequence shown here is derived from an EMBL/GenBank/DDBJ whole genome shotgun (WGS) entry which is preliminary data.</text>
</comment>